<sequence>MKEIIRAVIKGNAVPAEQRGMGKVSNHVITAIIVVAYVVAEGVRMLMKHDWGLWWGAVGVGVVLFLVCEAVLYMVREPGAPAPARKASGWRVVLAGVVAVVWVAAWVWWGW</sequence>
<keyword evidence="1" id="KW-1133">Transmembrane helix</keyword>
<keyword evidence="1" id="KW-0472">Membrane</keyword>
<comment type="caution">
    <text evidence="2">The sequence shown here is derived from an EMBL/GenBank/DDBJ whole genome shotgun (WGS) entry which is preliminary data.</text>
</comment>
<keyword evidence="1" id="KW-0812">Transmembrane</keyword>
<feature type="transmembrane region" description="Helical" evidence="1">
    <location>
        <begin position="87"/>
        <end position="109"/>
    </location>
</feature>
<feature type="transmembrane region" description="Helical" evidence="1">
    <location>
        <begin position="53"/>
        <end position="75"/>
    </location>
</feature>
<dbReference type="Proteomes" id="UP000029067">
    <property type="component" value="Unassembled WGS sequence"/>
</dbReference>
<gene>
    <name evidence="2" type="ORF">BCUN_1125</name>
</gene>
<dbReference type="EMBL" id="JGYV01000009">
    <property type="protein sequence ID" value="KFI63199.1"/>
    <property type="molecule type" value="Genomic_DNA"/>
</dbReference>
<reference evidence="2 3" key="1">
    <citation type="submission" date="2014-03" db="EMBL/GenBank/DDBJ databases">
        <title>Genomics of Bifidobacteria.</title>
        <authorList>
            <person name="Ventura M."/>
            <person name="Milani C."/>
            <person name="Lugli G.A."/>
        </authorList>
    </citation>
    <scope>NUCLEOTIDE SEQUENCE [LARGE SCALE GENOMIC DNA]</scope>
    <source>
        <strain evidence="2 3">LMG 10738</strain>
    </source>
</reference>
<organism evidence="2 3">
    <name type="scientific">Bifidobacterium cuniculi</name>
    <dbReference type="NCBI Taxonomy" id="1688"/>
    <lineage>
        <taxon>Bacteria</taxon>
        <taxon>Bacillati</taxon>
        <taxon>Actinomycetota</taxon>
        <taxon>Actinomycetes</taxon>
        <taxon>Bifidobacteriales</taxon>
        <taxon>Bifidobacteriaceae</taxon>
        <taxon>Bifidobacterium</taxon>
    </lineage>
</organism>
<evidence type="ECO:0000313" key="2">
    <source>
        <dbReference type="EMBL" id="KFI63199.1"/>
    </source>
</evidence>
<keyword evidence="3" id="KW-1185">Reference proteome</keyword>
<evidence type="ECO:0000256" key="1">
    <source>
        <dbReference type="SAM" id="Phobius"/>
    </source>
</evidence>
<protein>
    <submittedName>
        <fullName evidence="2">Uncharacterized protein</fullName>
    </submittedName>
</protein>
<dbReference type="RefSeq" id="WP_033516250.1">
    <property type="nucleotide sequence ID" value="NZ_JGYV01000009.1"/>
</dbReference>
<evidence type="ECO:0000313" key="3">
    <source>
        <dbReference type="Proteomes" id="UP000029067"/>
    </source>
</evidence>
<feature type="transmembrane region" description="Helical" evidence="1">
    <location>
        <begin position="28"/>
        <end position="47"/>
    </location>
</feature>
<accession>A0A087AWP9</accession>
<name>A0A087AWP9_9BIFI</name>
<proteinExistence type="predicted"/>
<dbReference type="AlphaFoldDB" id="A0A087AWP9"/>